<dbReference type="GO" id="GO:0016758">
    <property type="term" value="F:hexosyltransferase activity"/>
    <property type="evidence" value="ECO:0007669"/>
    <property type="project" value="UniProtKB-ARBA"/>
</dbReference>
<dbReference type="Pfam" id="PF00535">
    <property type="entry name" value="Glycos_transf_2"/>
    <property type="match status" value="1"/>
</dbReference>
<evidence type="ECO:0000259" key="1">
    <source>
        <dbReference type="Pfam" id="PF00535"/>
    </source>
</evidence>
<dbReference type="PANTHER" id="PTHR22916">
    <property type="entry name" value="GLYCOSYLTRANSFERASE"/>
    <property type="match status" value="1"/>
</dbReference>
<dbReference type="InterPro" id="IPR029044">
    <property type="entry name" value="Nucleotide-diphossugar_trans"/>
</dbReference>
<dbReference type="Proteomes" id="UP000030512">
    <property type="component" value="Chromosome"/>
</dbReference>
<feature type="domain" description="Glycosyltransferase 2-like" evidence="1">
    <location>
        <begin position="15"/>
        <end position="179"/>
    </location>
</feature>
<name>A0A126T8Z7_9GAMM</name>
<gene>
    <name evidence="2" type="ORF">JT25_017430</name>
</gene>
<dbReference type="RefSeq" id="WP_036274876.1">
    <property type="nucleotide sequence ID" value="NZ_CP014476.1"/>
</dbReference>
<protein>
    <submittedName>
        <fullName evidence="2">Glycosyltransferase</fullName>
    </submittedName>
</protein>
<organism evidence="2 3">
    <name type="scientific">Methylomonas denitrificans</name>
    <dbReference type="NCBI Taxonomy" id="1538553"/>
    <lineage>
        <taxon>Bacteria</taxon>
        <taxon>Pseudomonadati</taxon>
        <taxon>Pseudomonadota</taxon>
        <taxon>Gammaproteobacteria</taxon>
        <taxon>Methylococcales</taxon>
        <taxon>Methylococcaceae</taxon>
        <taxon>Methylomonas</taxon>
    </lineage>
</organism>
<keyword evidence="3" id="KW-1185">Reference proteome</keyword>
<evidence type="ECO:0000313" key="3">
    <source>
        <dbReference type="Proteomes" id="UP000030512"/>
    </source>
</evidence>
<sequence>MSPEKNPKKLTFAFCTYNRAKRLENLVSAMRAQSCPIPFEILAVDNNSSDATDEVLKQLTQLPGPVLRCVHEPNQGIVAARNRAIQEAIASDILVFIDDDELPLNGLLEAVVHAFNNEGAECVGGRIDIDFTNYNRPKWLDDELLGFLGALDHGNQAFWIEDNSTPVWAGNIAYDMSLFRNDPALRFDRRYDRKGKTIGGGEDVMMFNVLLQQKHRIRYRPDMAILHAVEPWRIRRHYFLEVHFLAGYRGAVNDFPVYDRTYLGIPPFLISQIARQTWQWLALACAVKHSLRQAMNVSYSLGQICGCFSRWKNKILTNN</sequence>
<dbReference type="CDD" id="cd00761">
    <property type="entry name" value="Glyco_tranf_GTA_type"/>
    <property type="match status" value="1"/>
</dbReference>
<dbReference type="PANTHER" id="PTHR22916:SF3">
    <property type="entry name" value="UDP-GLCNAC:BETAGAL BETA-1,3-N-ACETYLGLUCOSAMINYLTRANSFERASE-LIKE PROTEIN 1"/>
    <property type="match status" value="1"/>
</dbReference>
<reference evidence="2 3" key="1">
    <citation type="journal article" date="2015" name="Environ. Microbiol.">
        <title>Methane oxidation coupled to nitrate reduction under hypoxia by the Gammaproteobacterium Methylomonas denitrificans, sp. nov. type strain FJG1.</title>
        <authorList>
            <person name="Kits K.D."/>
            <person name="Klotz M.G."/>
            <person name="Stein L.Y."/>
        </authorList>
    </citation>
    <scope>NUCLEOTIDE SEQUENCE [LARGE SCALE GENOMIC DNA]</scope>
    <source>
        <strain evidence="2 3">FJG1</strain>
    </source>
</reference>
<dbReference type="AlphaFoldDB" id="A0A126T8Z7"/>
<dbReference type="SUPFAM" id="SSF53448">
    <property type="entry name" value="Nucleotide-diphospho-sugar transferases"/>
    <property type="match status" value="1"/>
</dbReference>
<dbReference type="EMBL" id="CP014476">
    <property type="protein sequence ID" value="AMK78244.1"/>
    <property type="molecule type" value="Genomic_DNA"/>
</dbReference>
<accession>A0A126T8Z7</accession>
<keyword evidence="2" id="KW-0808">Transferase</keyword>
<evidence type="ECO:0000313" key="2">
    <source>
        <dbReference type="EMBL" id="AMK78244.1"/>
    </source>
</evidence>
<dbReference type="STRING" id="1538553.JT25_017430"/>
<dbReference type="OrthoDB" id="9781367at2"/>
<dbReference type="InterPro" id="IPR001173">
    <property type="entry name" value="Glyco_trans_2-like"/>
</dbReference>
<dbReference type="KEGG" id="mdn:JT25_017430"/>
<proteinExistence type="predicted"/>
<dbReference type="Gene3D" id="3.90.550.10">
    <property type="entry name" value="Spore Coat Polysaccharide Biosynthesis Protein SpsA, Chain A"/>
    <property type="match status" value="1"/>
</dbReference>